<keyword evidence="5" id="KW-0496">Mitochondrion</keyword>
<dbReference type="FunFam" id="3.90.280.10:FF:000002">
    <property type="entry name" value="39S ribosomal protein L38, mitochondrial"/>
    <property type="match status" value="1"/>
</dbReference>
<evidence type="ECO:0000256" key="9">
    <source>
        <dbReference type="ARBA" id="ARBA00041206"/>
    </source>
</evidence>
<proteinExistence type="inferred from homology"/>
<dbReference type="KEGG" id="csol:105360092"/>
<dbReference type="GO" id="GO:0005743">
    <property type="term" value="C:mitochondrial inner membrane"/>
    <property type="evidence" value="ECO:0007669"/>
    <property type="project" value="UniProtKB-ARBA"/>
</dbReference>
<evidence type="ECO:0000256" key="7">
    <source>
        <dbReference type="ARBA" id="ARBA00038016"/>
    </source>
</evidence>
<dbReference type="Pfam" id="PF01161">
    <property type="entry name" value="PBP"/>
    <property type="match status" value="1"/>
</dbReference>
<keyword evidence="4" id="KW-0175">Coiled coil</keyword>
<accession>A0AAJ6VMV8</accession>
<name>A0AAJ6VMV8_9HYME</name>
<keyword evidence="2" id="KW-0809">Transit peptide</keyword>
<protein>
    <recommendedName>
        <fullName evidence="8">Large ribosomal subunit protein mL38</fullName>
    </recommendedName>
    <alternativeName>
        <fullName evidence="9">39S ribosomal protein L38, mitochondrial</fullName>
    </alternativeName>
</protein>
<reference evidence="11" key="1">
    <citation type="submission" date="2025-08" db="UniProtKB">
        <authorList>
            <consortium name="RefSeq"/>
        </authorList>
    </citation>
    <scope>IDENTIFICATION</scope>
</reference>
<sequence length="397" mass="46797">MASRIFKLLSTTSVNSIQVRHKFSRGKPPTLARSLKQRIAELEHKDPAVHYQVNIGFKLSNYVDKDYKAAYKKLVKENLHNTDLEKLAYANKINVDLDESKQIWLDTTAPYQIYNVANYYGIYKDLYGDAYFYPIIPLTVDYLYSNDIVPRVHRGNIIQSYLAKEAPSVKYFSNPNSLWTLLCTTPDGNFSDPNIEYCHWFVGNIPGNDVANGEQIIDYLRPIPAQGIGFCRYIFVLYKQNTKLDFSEYKKEQPCLNLVDRNWKTYDFMLKHQNDLTPAGLTFFQCAYDNTLKNFYHTVLNMENPLFEYDFVKPYLKPPVWFPKRQPFNIYMDRYRDEKQINKEYLLRKLKKQHPFKFPDPALKYPNAHAIDQNLPSWLKTEMVNERLGLGRIKNYE</sequence>
<keyword evidence="3 11" id="KW-0689">Ribosomal protein</keyword>
<dbReference type="Proteomes" id="UP000695007">
    <property type="component" value="Unplaced"/>
</dbReference>
<dbReference type="InterPro" id="IPR035810">
    <property type="entry name" value="PEBP_euk"/>
</dbReference>
<dbReference type="InterPro" id="IPR008914">
    <property type="entry name" value="PEBP"/>
</dbReference>
<dbReference type="AlphaFoldDB" id="A0AAJ6VMV8"/>
<evidence type="ECO:0000256" key="8">
    <source>
        <dbReference type="ARBA" id="ARBA00039444"/>
    </source>
</evidence>
<evidence type="ECO:0000256" key="6">
    <source>
        <dbReference type="ARBA" id="ARBA00023274"/>
    </source>
</evidence>
<evidence type="ECO:0000256" key="1">
    <source>
        <dbReference type="ARBA" id="ARBA00004173"/>
    </source>
</evidence>
<dbReference type="CTD" id="64978"/>
<evidence type="ECO:0000313" key="11">
    <source>
        <dbReference type="RefSeq" id="XP_011495183.1"/>
    </source>
</evidence>
<keyword evidence="10" id="KW-1185">Reference proteome</keyword>
<dbReference type="PANTHER" id="PTHR11362:SF133">
    <property type="entry name" value="LARGE RIBOSOMAL SUBUNIT PROTEIN ML38"/>
    <property type="match status" value="1"/>
</dbReference>
<keyword evidence="6" id="KW-0687">Ribonucleoprotein</keyword>
<organism evidence="10 11">
    <name type="scientific">Ceratosolen solmsi marchali</name>
    <dbReference type="NCBI Taxonomy" id="326594"/>
    <lineage>
        <taxon>Eukaryota</taxon>
        <taxon>Metazoa</taxon>
        <taxon>Ecdysozoa</taxon>
        <taxon>Arthropoda</taxon>
        <taxon>Hexapoda</taxon>
        <taxon>Insecta</taxon>
        <taxon>Pterygota</taxon>
        <taxon>Neoptera</taxon>
        <taxon>Endopterygota</taxon>
        <taxon>Hymenoptera</taxon>
        <taxon>Apocrita</taxon>
        <taxon>Proctotrupomorpha</taxon>
        <taxon>Chalcidoidea</taxon>
        <taxon>Agaonidae</taxon>
        <taxon>Agaoninae</taxon>
        <taxon>Ceratosolen</taxon>
    </lineage>
</organism>
<gene>
    <name evidence="11" type="primary">LOC105360092</name>
</gene>
<dbReference type="PANTHER" id="PTHR11362">
    <property type="entry name" value="PHOSPHATIDYLETHANOLAMINE-BINDING PROTEIN"/>
    <property type="match status" value="1"/>
</dbReference>
<dbReference type="RefSeq" id="XP_011495183.1">
    <property type="nucleotide sequence ID" value="XM_011496881.1"/>
</dbReference>
<dbReference type="SUPFAM" id="SSF49777">
    <property type="entry name" value="PEBP-like"/>
    <property type="match status" value="1"/>
</dbReference>
<dbReference type="Gene3D" id="3.90.280.10">
    <property type="entry name" value="PEBP-like"/>
    <property type="match status" value="1"/>
</dbReference>
<dbReference type="GeneID" id="105360092"/>
<evidence type="ECO:0000256" key="5">
    <source>
        <dbReference type="ARBA" id="ARBA00023128"/>
    </source>
</evidence>
<evidence type="ECO:0000256" key="2">
    <source>
        <dbReference type="ARBA" id="ARBA00022946"/>
    </source>
</evidence>
<evidence type="ECO:0000256" key="4">
    <source>
        <dbReference type="ARBA" id="ARBA00023054"/>
    </source>
</evidence>
<evidence type="ECO:0000256" key="3">
    <source>
        <dbReference type="ARBA" id="ARBA00022980"/>
    </source>
</evidence>
<dbReference type="GO" id="GO:0005762">
    <property type="term" value="C:mitochondrial large ribosomal subunit"/>
    <property type="evidence" value="ECO:0007669"/>
    <property type="project" value="TreeGrafter"/>
</dbReference>
<comment type="subcellular location">
    <subcellularLocation>
        <location evidence="1">Mitochondrion</location>
    </subcellularLocation>
</comment>
<dbReference type="InterPro" id="IPR036610">
    <property type="entry name" value="PEBP-like_sf"/>
</dbReference>
<dbReference type="CDD" id="cd00866">
    <property type="entry name" value="PEBP_euk"/>
    <property type="match status" value="1"/>
</dbReference>
<evidence type="ECO:0000313" key="10">
    <source>
        <dbReference type="Proteomes" id="UP000695007"/>
    </source>
</evidence>
<comment type="similarity">
    <text evidence="7">Belongs to the phosphatidylethanolamine-binding protein family. Mitochondrion-specific ribosomal protein mL38 subfamily.</text>
</comment>